<feature type="transmembrane region" description="Helical" evidence="1">
    <location>
        <begin position="6"/>
        <end position="29"/>
    </location>
</feature>
<keyword evidence="3" id="KW-1185">Reference proteome</keyword>
<keyword evidence="1" id="KW-0472">Membrane</keyword>
<dbReference type="Pfam" id="PF07963">
    <property type="entry name" value="N_methyl"/>
    <property type="match status" value="1"/>
</dbReference>
<dbReference type="AlphaFoldDB" id="A0A6G9IDD3"/>
<evidence type="ECO:0000313" key="2">
    <source>
        <dbReference type="EMBL" id="QIQ21714.1"/>
    </source>
</evidence>
<gene>
    <name evidence="2" type="ORF">IPMB12_08490</name>
</gene>
<dbReference type="Proteomes" id="UP000501168">
    <property type="component" value="Chromosome"/>
</dbReference>
<dbReference type="InParanoid" id="A0A6G9IDD3"/>
<dbReference type="EMBL" id="CP050253">
    <property type="protein sequence ID" value="QIQ21714.1"/>
    <property type="molecule type" value="Genomic_DNA"/>
</dbReference>
<sequence>MLERGFSLFEMLIVLSLSSLMMMAAMVFYPQLQLQIVKAYQVYRLDQSLRGALAGLGKDLRRAGFIAGDTGNAVGEPIEISSAKDCVIIRYDLDRTGKWEYHIGDAKTSDIFVYRLNKNNLEYRTGVPNCTGTGWEKILDEKEIKIVAFKLQEQHGYIQIILTGLLKNQISIEQTLTQIIKYENRLLS</sequence>
<reference evidence="2 3" key="1">
    <citation type="submission" date="2020-03" db="EMBL/GenBank/DDBJ databases">
        <title>Complete genome sequence of Orbus sp. IPMB12 (BCRC 80908).</title>
        <authorList>
            <person name="Lo W.-S."/>
            <person name="Chang T.-H."/>
            <person name="Kuo C.-H."/>
        </authorList>
    </citation>
    <scope>NUCLEOTIDE SEQUENCE [LARGE SCALE GENOMIC DNA]</scope>
    <source>
        <strain evidence="2 3">IPMB12</strain>
    </source>
</reference>
<dbReference type="InterPro" id="IPR012902">
    <property type="entry name" value="N_methyl_site"/>
</dbReference>
<name>A0A6G9IDD3_9GAMM</name>
<dbReference type="RefSeq" id="WP_166916805.1">
    <property type="nucleotide sequence ID" value="NZ_CP050253.1"/>
</dbReference>
<dbReference type="KEGG" id="orb:IPMB12_08490"/>
<evidence type="ECO:0000256" key="1">
    <source>
        <dbReference type="SAM" id="Phobius"/>
    </source>
</evidence>
<dbReference type="NCBIfam" id="NF007848">
    <property type="entry name" value="PRK10557.1"/>
    <property type="match status" value="1"/>
</dbReference>
<accession>A0A6G9IDD3</accession>
<dbReference type="PIRSF" id="PIRSF004525">
    <property type="entry name" value="Pilin_peptidase-dep_B_prd"/>
    <property type="match status" value="1"/>
</dbReference>
<evidence type="ECO:0000313" key="3">
    <source>
        <dbReference type="Proteomes" id="UP000501168"/>
    </source>
</evidence>
<dbReference type="InterPro" id="IPR016419">
    <property type="entry name" value="Prepilin_Pept-dep_B_prd"/>
</dbReference>
<dbReference type="NCBIfam" id="TIGR02532">
    <property type="entry name" value="IV_pilin_GFxxxE"/>
    <property type="match status" value="1"/>
</dbReference>
<keyword evidence="1" id="KW-1133">Transmembrane helix</keyword>
<protein>
    <submittedName>
        <fullName evidence="2">Prepilin peptidase-dependent protein</fullName>
    </submittedName>
</protein>
<organism evidence="2 3">
    <name type="scientific">Zophobihabitans entericus</name>
    <dbReference type="NCBI Taxonomy" id="1635327"/>
    <lineage>
        <taxon>Bacteria</taxon>
        <taxon>Pseudomonadati</taxon>
        <taxon>Pseudomonadota</taxon>
        <taxon>Gammaproteobacteria</taxon>
        <taxon>Orbales</taxon>
        <taxon>Orbaceae</taxon>
        <taxon>Zophobihabitans</taxon>
    </lineage>
</organism>
<keyword evidence="1" id="KW-0812">Transmembrane</keyword>
<proteinExistence type="predicted"/>
<dbReference type="FunCoup" id="A0A6G9IDD3">
    <property type="interactions" value="30"/>
</dbReference>